<name>A0A8J3B472_9ACTN</name>
<feature type="domain" description="M23ase beta-sheet core" evidence="3">
    <location>
        <begin position="144"/>
        <end position="254"/>
    </location>
</feature>
<dbReference type="GO" id="GO:0004222">
    <property type="term" value="F:metalloendopeptidase activity"/>
    <property type="evidence" value="ECO:0007669"/>
    <property type="project" value="TreeGrafter"/>
</dbReference>
<dbReference type="Gene3D" id="2.70.70.10">
    <property type="entry name" value="Glucose Permease (Domain IIA)"/>
    <property type="match status" value="1"/>
</dbReference>
<comment type="caution">
    <text evidence="4">The sequence shown here is derived from an EMBL/GenBank/DDBJ whole genome shotgun (WGS) entry which is preliminary data.</text>
</comment>
<dbReference type="RefSeq" id="WP_189170339.1">
    <property type="nucleotide sequence ID" value="NZ_BMQB01000005.1"/>
</dbReference>
<dbReference type="InterPro" id="IPR050570">
    <property type="entry name" value="Cell_wall_metabolism_enzyme"/>
</dbReference>
<accession>A0A8J3B472</accession>
<feature type="transmembrane region" description="Helical" evidence="2">
    <location>
        <begin position="53"/>
        <end position="71"/>
    </location>
</feature>
<feature type="compositionally biased region" description="Low complexity" evidence="1">
    <location>
        <begin position="296"/>
        <end position="308"/>
    </location>
</feature>
<reference evidence="4" key="1">
    <citation type="journal article" date="2014" name="Int. J. Syst. Evol. Microbiol.">
        <title>Complete genome sequence of Corynebacterium casei LMG S-19264T (=DSM 44701T), isolated from a smear-ripened cheese.</title>
        <authorList>
            <consortium name="US DOE Joint Genome Institute (JGI-PGF)"/>
            <person name="Walter F."/>
            <person name="Albersmeier A."/>
            <person name="Kalinowski J."/>
            <person name="Ruckert C."/>
        </authorList>
    </citation>
    <scope>NUCLEOTIDE SEQUENCE</scope>
    <source>
        <strain evidence="4">JCM 3090</strain>
    </source>
</reference>
<gene>
    <name evidence="4" type="ORF">GCM10010123_25430</name>
</gene>
<reference evidence="4" key="2">
    <citation type="submission" date="2020-09" db="EMBL/GenBank/DDBJ databases">
        <authorList>
            <person name="Sun Q."/>
            <person name="Ohkuma M."/>
        </authorList>
    </citation>
    <scope>NUCLEOTIDE SEQUENCE</scope>
    <source>
        <strain evidence="4">JCM 3090</strain>
    </source>
</reference>
<dbReference type="Proteomes" id="UP000649739">
    <property type="component" value="Unassembled WGS sequence"/>
</dbReference>
<dbReference type="PANTHER" id="PTHR21666">
    <property type="entry name" value="PEPTIDASE-RELATED"/>
    <property type="match status" value="1"/>
</dbReference>
<proteinExistence type="predicted"/>
<keyword evidence="2" id="KW-1133">Transmembrane helix</keyword>
<organism evidence="4 5">
    <name type="scientific">Pilimelia anulata</name>
    <dbReference type="NCBI Taxonomy" id="53371"/>
    <lineage>
        <taxon>Bacteria</taxon>
        <taxon>Bacillati</taxon>
        <taxon>Actinomycetota</taxon>
        <taxon>Actinomycetes</taxon>
        <taxon>Micromonosporales</taxon>
        <taxon>Micromonosporaceae</taxon>
        <taxon>Pilimelia</taxon>
    </lineage>
</organism>
<dbReference type="InterPro" id="IPR016047">
    <property type="entry name" value="M23ase_b-sheet_dom"/>
</dbReference>
<keyword evidence="5" id="KW-1185">Reference proteome</keyword>
<sequence length="308" mass="32458">MPRSDPPDRPPAWFRIAARLRGALTYVSVFALLGGAVAVVAGRDGPVGEVGRAVFYAGIGALAVVMAATLLPGAPAVRPRTLAAPVRGRWRTVNSPANRRPSHGTHGLGQTHAVDLVFDPADRTPPRFGWTGGFVPPSARPGFGQPVYAPAEGTVVAVRDGQRDHRCRASWPGLVYLLVEGVVRELLGPRFLLGNHIVLDVGGGEYVVLAHLRRRSLTVRPGARVAAGAVLGGCGNSGNSSEPHLHLQLMDHAHPQVAAGLPFRLADVIGDHGRPLAGLPPTGEHLRTTRPPAPTMPTRARPVPDAVR</sequence>
<keyword evidence="2" id="KW-0812">Transmembrane</keyword>
<dbReference type="AlphaFoldDB" id="A0A8J3B472"/>
<evidence type="ECO:0000313" key="4">
    <source>
        <dbReference type="EMBL" id="GGJ94478.1"/>
    </source>
</evidence>
<dbReference type="InterPro" id="IPR011055">
    <property type="entry name" value="Dup_hybrid_motif"/>
</dbReference>
<feature type="transmembrane region" description="Helical" evidence="2">
    <location>
        <begin position="20"/>
        <end position="41"/>
    </location>
</feature>
<evidence type="ECO:0000313" key="5">
    <source>
        <dbReference type="Proteomes" id="UP000649739"/>
    </source>
</evidence>
<dbReference type="CDD" id="cd12797">
    <property type="entry name" value="M23_peptidase"/>
    <property type="match status" value="1"/>
</dbReference>
<keyword evidence="2" id="KW-0472">Membrane</keyword>
<evidence type="ECO:0000256" key="1">
    <source>
        <dbReference type="SAM" id="MobiDB-lite"/>
    </source>
</evidence>
<dbReference type="SUPFAM" id="SSF51261">
    <property type="entry name" value="Duplicated hybrid motif"/>
    <property type="match status" value="1"/>
</dbReference>
<feature type="region of interest" description="Disordered" evidence="1">
    <location>
        <begin position="276"/>
        <end position="308"/>
    </location>
</feature>
<dbReference type="Pfam" id="PF01551">
    <property type="entry name" value="Peptidase_M23"/>
    <property type="match status" value="1"/>
</dbReference>
<protein>
    <recommendedName>
        <fullName evidence="3">M23ase beta-sheet core domain-containing protein</fullName>
    </recommendedName>
</protein>
<dbReference type="EMBL" id="BMQB01000005">
    <property type="protein sequence ID" value="GGJ94478.1"/>
    <property type="molecule type" value="Genomic_DNA"/>
</dbReference>
<evidence type="ECO:0000256" key="2">
    <source>
        <dbReference type="SAM" id="Phobius"/>
    </source>
</evidence>
<dbReference type="PANTHER" id="PTHR21666:SF270">
    <property type="entry name" value="MUREIN HYDROLASE ACTIVATOR ENVC"/>
    <property type="match status" value="1"/>
</dbReference>
<evidence type="ECO:0000259" key="3">
    <source>
        <dbReference type="Pfam" id="PF01551"/>
    </source>
</evidence>